<keyword evidence="8" id="KW-0347">Helicase</keyword>
<evidence type="ECO:0000256" key="6">
    <source>
        <dbReference type="HAMAP-Rule" id="MF_00031"/>
    </source>
</evidence>
<dbReference type="InterPro" id="IPR011114">
    <property type="entry name" value="RuvA_C"/>
</dbReference>
<protein>
    <recommendedName>
        <fullName evidence="6">Holliday junction branch migration complex subunit RuvA</fullName>
    </recommendedName>
</protein>
<evidence type="ECO:0000256" key="3">
    <source>
        <dbReference type="ARBA" id="ARBA00023125"/>
    </source>
</evidence>
<evidence type="ECO:0000256" key="4">
    <source>
        <dbReference type="ARBA" id="ARBA00023172"/>
    </source>
</evidence>
<accession>A0A542E541</accession>
<dbReference type="InterPro" id="IPR003583">
    <property type="entry name" value="Hlx-hairpin-Hlx_DNA-bd_motif"/>
</dbReference>
<keyword evidence="5 6" id="KW-0234">DNA repair</keyword>
<feature type="domain" description="Helix-hairpin-helix DNA-binding motif class 1" evidence="7">
    <location>
        <begin position="107"/>
        <end position="126"/>
    </location>
</feature>
<keyword evidence="8" id="KW-0378">Hydrolase</keyword>
<comment type="caution">
    <text evidence="6">Lacks conserved residue(s) required for the propagation of feature annotation.</text>
</comment>
<evidence type="ECO:0000256" key="2">
    <source>
        <dbReference type="ARBA" id="ARBA00022763"/>
    </source>
</evidence>
<evidence type="ECO:0000256" key="5">
    <source>
        <dbReference type="ARBA" id="ARBA00023204"/>
    </source>
</evidence>
<dbReference type="InterPro" id="IPR012340">
    <property type="entry name" value="NA-bd_OB-fold"/>
</dbReference>
<dbReference type="Gene3D" id="2.40.50.140">
    <property type="entry name" value="Nucleic acid-binding proteins"/>
    <property type="match status" value="1"/>
</dbReference>
<keyword evidence="9" id="KW-1185">Reference proteome</keyword>
<comment type="caution">
    <text evidence="8">The sequence shown here is derived from an EMBL/GenBank/DDBJ whole genome shotgun (WGS) entry which is preliminary data.</text>
</comment>
<name>A0A542E541_9MICO</name>
<dbReference type="SMART" id="SM00278">
    <property type="entry name" value="HhH1"/>
    <property type="match status" value="2"/>
</dbReference>
<dbReference type="Gene3D" id="1.10.150.20">
    <property type="entry name" value="5' to 3' exonuclease, C-terminal subdomain"/>
    <property type="match status" value="1"/>
</dbReference>
<dbReference type="GO" id="GO:0048476">
    <property type="term" value="C:Holliday junction resolvase complex"/>
    <property type="evidence" value="ECO:0007669"/>
    <property type="project" value="UniProtKB-UniRule"/>
</dbReference>
<comment type="similarity">
    <text evidence="6">Belongs to the RuvA family.</text>
</comment>
<dbReference type="Proteomes" id="UP000317893">
    <property type="component" value="Unassembled WGS sequence"/>
</dbReference>
<dbReference type="Pfam" id="PF07499">
    <property type="entry name" value="RuvA_C"/>
    <property type="match status" value="1"/>
</dbReference>
<keyword evidence="8" id="KW-0547">Nucleotide-binding</keyword>
<dbReference type="HAMAP" id="MF_00031">
    <property type="entry name" value="DNA_HJ_migration_RuvA"/>
    <property type="match status" value="1"/>
</dbReference>
<dbReference type="OrthoDB" id="5293449at2"/>
<dbReference type="GO" id="GO:0005524">
    <property type="term" value="F:ATP binding"/>
    <property type="evidence" value="ECO:0007669"/>
    <property type="project" value="InterPro"/>
</dbReference>
<dbReference type="NCBIfam" id="TIGR00084">
    <property type="entry name" value="ruvA"/>
    <property type="match status" value="1"/>
</dbReference>
<dbReference type="EMBL" id="VFMN01000001">
    <property type="protein sequence ID" value="TQJ10463.1"/>
    <property type="molecule type" value="Genomic_DNA"/>
</dbReference>
<dbReference type="GO" id="GO:0000400">
    <property type="term" value="F:four-way junction DNA binding"/>
    <property type="evidence" value="ECO:0007669"/>
    <property type="project" value="UniProtKB-UniRule"/>
</dbReference>
<sequence>MIASVHGTVLRAGLDQVVVEVGGVGLLVHTTPATAAALRSGQQARLATSLVVREDSLTLYGFADDDERSVFETVQTVSGVGPRLALAMLAVHPPDALRAAVGSGDVLTLTKVPGIGRKGAERLVLELRDKIGVVGAGGAAVAAGQPATAAWQGQVQEALVGLGWSTKQADDAVAAVAGTQPAADTPVAALLKAALQVLGR</sequence>
<dbReference type="InterPro" id="IPR010994">
    <property type="entry name" value="RuvA_2-like"/>
</dbReference>
<dbReference type="Pfam" id="PF14520">
    <property type="entry name" value="HHH_5"/>
    <property type="match status" value="1"/>
</dbReference>
<dbReference type="InterPro" id="IPR036267">
    <property type="entry name" value="RuvA_C_sf"/>
</dbReference>
<proteinExistence type="inferred from homology"/>
<evidence type="ECO:0000256" key="1">
    <source>
        <dbReference type="ARBA" id="ARBA00022490"/>
    </source>
</evidence>
<reference evidence="8 9" key="1">
    <citation type="submission" date="2019-06" db="EMBL/GenBank/DDBJ databases">
        <title>Sequencing the genomes of 1000 actinobacteria strains.</title>
        <authorList>
            <person name="Klenk H.-P."/>
        </authorList>
    </citation>
    <scope>NUCLEOTIDE SEQUENCE [LARGE SCALE GENOMIC DNA]</scope>
    <source>
        <strain evidence="8 9">DSM 18607</strain>
    </source>
</reference>
<gene>
    <name evidence="6" type="primary">ruvA</name>
    <name evidence="8" type="ORF">FB458_3586</name>
</gene>
<dbReference type="Pfam" id="PF01330">
    <property type="entry name" value="RuvA_N"/>
    <property type="match status" value="1"/>
</dbReference>
<evidence type="ECO:0000313" key="9">
    <source>
        <dbReference type="Proteomes" id="UP000317893"/>
    </source>
</evidence>
<dbReference type="SUPFAM" id="SSF50249">
    <property type="entry name" value="Nucleic acid-binding proteins"/>
    <property type="match status" value="1"/>
</dbReference>
<keyword evidence="4 6" id="KW-0233">DNA recombination</keyword>
<dbReference type="InterPro" id="IPR013849">
    <property type="entry name" value="DNA_helicase_Holl-junc_RuvA_I"/>
</dbReference>
<evidence type="ECO:0000313" key="8">
    <source>
        <dbReference type="EMBL" id="TQJ10463.1"/>
    </source>
</evidence>
<dbReference type="InterPro" id="IPR000085">
    <property type="entry name" value="RuvA"/>
</dbReference>
<keyword evidence="1 6" id="KW-0963">Cytoplasm</keyword>
<comment type="domain">
    <text evidence="6">Has three domains with a flexible linker between the domains II and III and assumes an 'L' shape. Domain III is highly mobile and contacts RuvB.</text>
</comment>
<comment type="subcellular location">
    <subcellularLocation>
        <location evidence="6">Cytoplasm</location>
    </subcellularLocation>
</comment>
<keyword evidence="3 6" id="KW-0238">DNA-binding</keyword>
<comment type="function">
    <text evidence="6">The RuvA-RuvB-RuvC complex processes Holliday junction (HJ) DNA during genetic recombination and DNA repair, while the RuvA-RuvB complex plays an important role in the rescue of blocked DNA replication forks via replication fork reversal (RFR). RuvA specifically binds to HJ cruciform DNA, conferring on it an open structure. The RuvB hexamer acts as an ATP-dependent pump, pulling dsDNA into and through the RuvAB complex. HJ branch migration allows RuvC to scan DNA until it finds its consensus sequence, where it cleaves and resolves the cruciform DNA.</text>
</comment>
<dbReference type="SUPFAM" id="SSF46929">
    <property type="entry name" value="DNA helicase RuvA subunit, C-terminal domain"/>
    <property type="match status" value="1"/>
</dbReference>
<dbReference type="GO" id="GO:0009378">
    <property type="term" value="F:four-way junction helicase activity"/>
    <property type="evidence" value="ECO:0007669"/>
    <property type="project" value="InterPro"/>
</dbReference>
<keyword evidence="8" id="KW-0067">ATP-binding</keyword>
<dbReference type="GO" id="GO:0005737">
    <property type="term" value="C:cytoplasm"/>
    <property type="evidence" value="ECO:0007669"/>
    <property type="project" value="UniProtKB-SubCell"/>
</dbReference>
<comment type="subunit">
    <text evidence="6">Homotetramer. Forms an RuvA(8)-RuvB(12)-Holliday junction (HJ) complex. HJ DNA is sandwiched between 2 RuvA tetramers; dsDNA enters through RuvA and exits via RuvB. An RuvB hexamer assembles on each DNA strand where it exits the tetramer. Each RuvB hexamer is contacted by two RuvA subunits (via domain III) on 2 adjacent RuvB subunits; this complex drives branch migration. In the full resolvosome a probable DNA-RuvA(4)-RuvB(12)-RuvC(2) complex forms which resolves the HJ.</text>
</comment>
<dbReference type="AlphaFoldDB" id="A0A542E541"/>
<dbReference type="RefSeq" id="WP_141849681.1">
    <property type="nucleotide sequence ID" value="NZ_BAAAPR010000012.1"/>
</dbReference>
<keyword evidence="2 6" id="KW-0227">DNA damage</keyword>
<dbReference type="GO" id="GO:0006281">
    <property type="term" value="P:DNA repair"/>
    <property type="evidence" value="ECO:0007669"/>
    <property type="project" value="UniProtKB-UniRule"/>
</dbReference>
<dbReference type="GO" id="GO:0006310">
    <property type="term" value="P:DNA recombination"/>
    <property type="evidence" value="ECO:0007669"/>
    <property type="project" value="UniProtKB-UniRule"/>
</dbReference>
<feature type="region of interest" description="Domain III" evidence="6">
    <location>
        <begin position="149"/>
        <end position="200"/>
    </location>
</feature>
<organism evidence="8 9">
    <name type="scientific">Lapillicoccus jejuensis</name>
    <dbReference type="NCBI Taxonomy" id="402171"/>
    <lineage>
        <taxon>Bacteria</taxon>
        <taxon>Bacillati</taxon>
        <taxon>Actinomycetota</taxon>
        <taxon>Actinomycetes</taxon>
        <taxon>Micrococcales</taxon>
        <taxon>Intrasporangiaceae</taxon>
        <taxon>Lapillicoccus</taxon>
    </lineage>
</organism>
<feature type="domain" description="Helix-hairpin-helix DNA-binding motif class 1" evidence="7">
    <location>
        <begin position="72"/>
        <end position="91"/>
    </location>
</feature>
<evidence type="ECO:0000259" key="7">
    <source>
        <dbReference type="SMART" id="SM00278"/>
    </source>
</evidence>
<dbReference type="SUPFAM" id="SSF47781">
    <property type="entry name" value="RuvA domain 2-like"/>
    <property type="match status" value="1"/>
</dbReference>
<feature type="region of interest" description="Domain II" evidence="6">
    <location>
        <begin position="64"/>
        <end position="141"/>
    </location>
</feature>
<dbReference type="Gene3D" id="1.10.8.10">
    <property type="entry name" value="DNA helicase RuvA subunit, C-terminal domain"/>
    <property type="match status" value="1"/>
</dbReference>
<dbReference type="GO" id="GO:0009379">
    <property type="term" value="C:Holliday junction helicase complex"/>
    <property type="evidence" value="ECO:0007669"/>
    <property type="project" value="InterPro"/>
</dbReference>